<feature type="domain" description="Flavin reductase like" evidence="2">
    <location>
        <begin position="1"/>
        <end position="142"/>
    </location>
</feature>
<name>A0A1W6ZKI5_9HYPH</name>
<dbReference type="GO" id="GO:0010181">
    <property type="term" value="F:FMN binding"/>
    <property type="evidence" value="ECO:0007669"/>
    <property type="project" value="InterPro"/>
</dbReference>
<dbReference type="PANTHER" id="PTHR30466:SF1">
    <property type="entry name" value="FMN REDUCTASE (NADH) RUTF"/>
    <property type="match status" value="1"/>
</dbReference>
<dbReference type="InterPro" id="IPR012349">
    <property type="entry name" value="Split_barrel_FMN-bd"/>
</dbReference>
<dbReference type="InterPro" id="IPR050268">
    <property type="entry name" value="NADH-dep_flavin_reductase"/>
</dbReference>
<dbReference type="Pfam" id="PF01613">
    <property type="entry name" value="Flavin_Reduct"/>
    <property type="match status" value="1"/>
</dbReference>
<protein>
    <recommendedName>
        <fullName evidence="2">Flavin reductase like domain-containing protein</fullName>
    </recommendedName>
</protein>
<dbReference type="InterPro" id="IPR002563">
    <property type="entry name" value="Flavin_Rdtase-like_dom"/>
</dbReference>
<keyword evidence="4" id="KW-1185">Reference proteome</keyword>
<proteinExistence type="predicted"/>
<dbReference type="OrthoDB" id="9792858at2"/>
<dbReference type="Gene3D" id="2.30.110.10">
    <property type="entry name" value="Electron Transport, Fmn-binding Protein, Chain A"/>
    <property type="match status" value="1"/>
</dbReference>
<dbReference type="RefSeq" id="WP_086086172.1">
    <property type="nucleotide sequence ID" value="NZ_CP021112.1"/>
</dbReference>
<dbReference type="SMART" id="SM00903">
    <property type="entry name" value="Flavin_Reduct"/>
    <property type="match status" value="1"/>
</dbReference>
<dbReference type="GO" id="GO:0042602">
    <property type="term" value="F:riboflavin reductase (NADPH) activity"/>
    <property type="evidence" value="ECO:0007669"/>
    <property type="project" value="TreeGrafter"/>
</dbReference>
<accession>A0A1W6ZKI5</accession>
<sequence>MAKVPAPVTVVTTRLDGAPRGATVSSLASLSMNPPLVSIALIEGSTLLNSIRSSKRFAINLLGHRQAEIALQFAARSDDRFAGVSWHWQDDLPKLSGVAGFIACDLHQEVSGGDHAMLFGLIRAAHHNDELPLIYTAREFGTNSKLVAGRKFTIADAISACAS</sequence>
<dbReference type="Proteomes" id="UP000194137">
    <property type="component" value="Chromosome"/>
</dbReference>
<dbReference type="PANTHER" id="PTHR30466">
    <property type="entry name" value="FLAVIN REDUCTASE"/>
    <property type="match status" value="1"/>
</dbReference>
<evidence type="ECO:0000256" key="1">
    <source>
        <dbReference type="ARBA" id="ARBA00023002"/>
    </source>
</evidence>
<dbReference type="STRING" id="1235591.CAK95_01200"/>
<organism evidence="3 4">
    <name type="scientific">Pseudorhodoplanes sinuspersici</name>
    <dbReference type="NCBI Taxonomy" id="1235591"/>
    <lineage>
        <taxon>Bacteria</taxon>
        <taxon>Pseudomonadati</taxon>
        <taxon>Pseudomonadota</taxon>
        <taxon>Alphaproteobacteria</taxon>
        <taxon>Hyphomicrobiales</taxon>
        <taxon>Pseudorhodoplanes</taxon>
    </lineage>
</organism>
<dbReference type="KEGG" id="psin:CAK95_01200"/>
<dbReference type="EMBL" id="CP021112">
    <property type="protein sequence ID" value="ARP97851.1"/>
    <property type="molecule type" value="Genomic_DNA"/>
</dbReference>
<reference evidence="3 4" key="1">
    <citation type="submission" date="2017-05" db="EMBL/GenBank/DDBJ databases">
        <title>Full genome sequence of Pseudorhodoplanes sinuspersici.</title>
        <authorList>
            <person name="Dastgheib S.M.M."/>
            <person name="Shavandi M."/>
            <person name="Tirandaz H."/>
        </authorList>
    </citation>
    <scope>NUCLEOTIDE SEQUENCE [LARGE SCALE GENOMIC DNA]</scope>
    <source>
        <strain evidence="3 4">RIPI110</strain>
    </source>
</reference>
<evidence type="ECO:0000259" key="2">
    <source>
        <dbReference type="SMART" id="SM00903"/>
    </source>
</evidence>
<keyword evidence="1" id="KW-0560">Oxidoreductase</keyword>
<evidence type="ECO:0000313" key="4">
    <source>
        <dbReference type="Proteomes" id="UP000194137"/>
    </source>
</evidence>
<evidence type="ECO:0000313" key="3">
    <source>
        <dbReference type="EMBL" id="ARP97851.1"/>
    </source>
</evidence>
<dbReference type="AlphaFoldDB" id="A0A1W6ZKI5"/>
<dbReference type="SUPFAM" id="SSF50475">
    <property type="entry name" value="FMN-binding split barrel"/>
    <property type="match status" value="1"/>
</dbReference>
<gene>
    <name evidence="3" type="ORF">CAK95_01200</name>
</gene>